<dbReference type="SUPFAM" id="SSF102705">
    <property type="entry name" value="NIF3 (NGG1p interacting factor 3)-like"/>
    <property type="match status" value="1"/>
</dbReference>
<evidence type="ECO:0000256" key="1">
    <source>
        <dbReference type="ARBA" id="ARBA00006964"/>
    </source>
</evidence>
<dbReference type="KEGG" id="bmus:118882215"/>
<evidence type="ECO:0000313" key="4">
    <source>
        <dbReference type="RefSeq" id="XP_036683582.1"/>
    </source>
</evidence>
<dbReference type="GeneID" id="118882215"/>
<reference evidence="4" key="1">
    <citation type="submission" date="2025-08" db="UniProtKB">
        <authorList>
            <consortium name="RefSeq"/>
        </authorList>
    </citation>
    <scope>IDENTIFICATION</scope>
    <source>
        <tissue evidence="4">Epidermis and Blubber</tissue>
    </source>
</reference>
<keyword evidence="2" id="KW-0479">Metal-binding</keyword>
<sequence length="151" mass="16324">MAFGQLKLPPSGAGRLALSTPPTLSRFLGRLRQPASLSANERVGICSPHTAYDAAPQEVNNWLAKGLAVSTSRPIHPSKAPECPTEGKHRVEFNVTHTQDLDKVISAVKGIAGVYVTSFSARSVYKAAYFSFACGSLRRRTMGFFQNKDGE</sequence>
<dbReference type="Pfam" id="PF01784">
    <property type="entry name" value="DUF34_NIF3"/>
    <property type="match status" value="1"/>
</dbReference>
<gene>
    <name evidence="4" type="primary">LOC118882215</name>
</gene>
<evidence type="ECO:0000256" key="2">
    <source>
        <dbReference type="PIRSR" id="PIRSR602678-1"/>
    </source>
</evidence>
<protein>
    <submittedName>
        <fullName evidence="4">NIF3-like protein 1</fullName>
    </submittedName>
</protein>
<dbReference type="InterPro" id="IPR002678">
    <property type="entry name" value="DUF34/NIF3"/>
</dbReference>
<comment type="similarity">
    <text evidence="1">Belongs to the GTP cyclohydrolase I type 2/NIF3 family.</text>
</comment>
<dbReference type="GO" id="GO:0046872">
    <property type="term" value="F:metal ion binding"/>
    <property type="evidence" value="ECO:0007669"/>
    <property type="project" value="UniProtKB-KW"/>
</dbReference>
<dbReference type="RefSeq" id="XP_036683582.1">
    <property type="nucleotide sequence ID" value="XM_036827687.1"/>
</dbReference>
<accession>A0A8B8VGI0</accession>
<organism evidence="3 4">
    <name type="scientific">Balaenoptera musculus</name>
    <name type="common">Blue whale</name>
    <dbReference type="NCBI Taxonomy" id="9771"/>
    <lineage>
        <taxon>Eukaryota</taxon>
        <taxon>Metazoa</taxon>
        <taxon>Chordata</taxon>
        <taxon>Craniata</taxon>
        <taxon>Vertebrata</taxon>
        <taxon>Euteleostomi</taxon>
        <taxon>Mammalia</taxon>
        <taxon>Eutheria</taxon>
        <taxon>Laurasiatheria</taxon>
        <taxon>Artiodactyla</taxon>
        <taxon>Whippomorpha</taxon>
        <taxon>Cetacea</taxon>
        <taxon>Mysticeti</taxon>
        <taxon>Balaenopteridae</taxon>
        <taxon>Balaenoptera</taxon>
    </lineage>
</organism>
<keyword evidence="3" id="KW-1185">Reference proteome</keyword>
<dbReference type="InterPro" id="IPR036069">
    <property type="entry name" value="DUF34/NIF3_sf"/>
</dbReference>
<evidence type="ECO:0000313" key="3">
    <source>
        <dbReference type="Proteomes" id="UP000694857"/>
    </source>
</evidence>
<name>A0A8B8VGI0_BALMU</name>
<dbReference type="OrthoDB" id="3345469at2759"/>
<proteinExistence type="inferred from homology"/>
<dbReference type="Proteomes" id="UP000694857">
    <property type="component" value="Chromosome 1"/>
</dbReference>
<dbReference type="AlphaFoldDB" id="A0A8B8VGI0"/>
<feature type="binding site" evidence="2">
    <location>
        <position position="53"/>
    </location>
    <ligand>
        <name>a divalent metal cation</name>
        <dbReference type="ChEBI" id="CHEBI:60240"/>
        <label>1</label>
    </ligand>
</feature>